<dbReference type="Pfam" id="PF01648">
    <property type="entry name" value="ACPS"/>
    <property type="match status" value="1"/>
</dbReference>
<reference evidence="4" key="1">
    <citation type="journal article" date="2019" name="Int. J. Syst. Evol. Microbiol.">
        <title>The Global Catalogue of Microorganisms (GCM) 10K type strain sequencing project: providing services to taxonomists for standard genome sequencing and annotation.</title>
        <authorList>
            <consortium name="The Broad Institute Genomics Platform"/>
            <consortium name="The Broad Institute Genome Sequencing Center for Infectious Disease"/>
            <person name="Wu L."/>
            <person name="Ma J."/>
        </authorList>
    </citation>
    <scope>NUCLEOTIDE SEQUENCE [LARGE SCALE GENOMIC DNA]</scope>
    <source>
        <strain evidence="4">JCM 32105</strain>
    </source>
</reference>
<dbReference type="SUPFAM" id="SSF56214">
    <property type="entry name" value="4'-phosphopantetheinyl transferase"/>
    <property type="match status" value="2"/>
</dbReference>
<comment type="caution">
    <text evidence="3">The sequence shown here is derived from an EMBL/GenBank/DDBJ whole genome shotgun (WGS) entry which is preliminary data.</text>
</comment>
<name>A0ABP8N745_9BACT</name>
<gene>
    <name evidence="3" type="ORF">GCM10023093_05050</name>
</gene>
<dbReference type="InterPro" id="IPR037143">
    <property type="entry name" value="4-PPantetheinyl_Trfase_dom_sf"/>
</dbReference>
<keyword evidence="1" id="KW-0808">Transferase</keyword>
<protein>
    <recommendedName>
        <fullName evidence="2">4'-phosphopantetheinyl transferase domain-containing protein</fullName>
    </recommendedName>
</protein>
<dbReference type="Proteomes" id="UP001500067">
    <property type="component" value="Unassembled WGS sequence"/>
</dbReference>
<evidence type="ECO:0000313" key="3">
    <source>
        <dbReference type="EMBL" id="GAA4461067.1"/>
    </source>
</evidence>
<evidence type="ECO:0000256" key="1">
    <source>
        <dbReference type="ARBA" id="ARBA00022679"/>
    </source>
</evidence>
<dbReference type="InterPro" id="IPR008278">
    <property type="entry name" value="4-PPantetheinyl_Trfase_dom"/>
</dbReference>
<evidence type="ECO:0000259" key="2">
    <source>
        <dbReference type="Pfam" id="PF01648"/>
    </source>
</evidence>
<sequence>MPLLREWDISDSGLAAVWKIEEAEAFFTGHTGLYPEINNEKRRMEHLAGRYLLRHLERDFPLHRVVRDQHNKPRLDDNSFYFSVSHSWPYAAAILDTREDTGIDIQMWTPRIVGIQQKFLSEAEQAFCRNDHRLITLAWCAKEAVYKWHGKKGLVSFMEHLPITYLHEEDGICEARIDFQLAEVVPLPITLRGYAAADHGCMWVQQVGSAAI</sequence>
<proteinExistence type="predicted"/>
<evidence type="ECO:0000313" key="4">
    <source>
        <dbReference type="Proteomes" id="UP001500067"/>
    </source>
</evidence>
<dbReference type="RefSeq" id="WP_345078055.1">
    <property type="nucleotide sequence ID" value="NZ_BAABFA010000005.1"/>
</dbReference>
<feature type="domain" description="4'-phosphopantetheinyl transferase" evidence="2">
    <location>
        <begin position="102"/>
        <end position="158"/>
    </location>
</feature>
<keyword evidence="4" id="KW-1185">Reference proteome</keyword>
<organism evidence="3 4">
    <name type="scientific">Nemorincola caseinilytica</name>
    <dbReference type="NCBI Taxonomy" id="2054315"/>
    <lineage>
        <taxon>Bacteria</taxon>
        <taxon>Pseudomonadati</taxon>
        <taxon>Bacteroidota</taxon>
        <taxon>Chitinophagia</taxon>
        <taxon>Chitinophagales</taxon>
        <taxon>Chitinophagaceae</taxon>
        <taxon>Nemorincola</taxon>
    </lineage>
</organism>
<accession>A0ABP8N745</accession>
<dbReference type="EMBL" id="BAABFA010000005">
    <property type="protein sequence ID" value="GAA4461067.1"/>
    <property type="molecule type" value="Genomic_DNA"/>
</dbReference>
<dbReference type="Gene3D" id="3.90.470.20">
    <property type="entry name" value="4'-phosphopantetheinyl transferase domain"/>
    <property type="match status" value="2"/>
</dbReference>